<dbReference type="Proteomes" id="UP000233565">
    <property type="component" value="Unassembled WGS sequence"/>
</dbReference>
<evidence type="ECO:0000313" key="3">
    <source>
        <dbReference type="EMBL" id="PKH43600.1"/>
    </source>
</evidence>
<keyword evidence="6" id="KW-1185">Reference proteome</keyword>
<protein>
    <recommendedName>
        <fullName evidence="7">Ig-like domain-containing protein</fullName>
    </recommendedName>
</protein>
<feature type="region of interest" description="Disordered" evidence="1">
    <location>
        <begin position="60"/>
        <end position="79"/>
    </location>
</feature>
<dbReference type="STRING" id="748909.SAMN05192575_10468"/>
<name>A0A1I0YMI7_9ACTN</name>
<sequence>MHPDGFSAYAGHVMTPARHLPRPLALLLVAPLLSATLTALPAPHATAALAAATADVDTDGDGLPDTGDGCPTVSSPNPTGCPTVTRRARLTWVKADQRLEARVTSPVTACSARARIVLWRVRPHRDFKISAVTATYSGKRRFTVHRGASYYVTVSPSYSAGVAECTKATSRTVLAPRG</sequence>
<evidence type="ECO:0000313" key="5">
    <source>
        <dbReference type="Proteomes" id="UP000199113"/>
    </source>
</evidence>
<feature type="signal peptide" evidence="2">
    <location>
        <begin position="1"/>
        <end position="41"/>
    </location>
</feature>
<evidence type="ECO:0008006" key="7">
    <source>
        <dbReference type="Google" id="ProtNLM"/>
    </source>
</evidence>
<evidence type="ECO:0000313" key="6">
    <source>
        <dbReference type="Proteomes" id="UP000233565"/>
    </source>
</evidence>
<dbReference type="EMBL" id="FOKC01000004">
    <property type="protein sequence ID" value="SFB14107.1"/>
    <property type="molecule type" value="Genomic_DNA"/>
</dbReference>
<keyword evidence="2" id="KW-0732">Signal</keyword>
<feature type="chain" id="PRO_5039003180" description="Ig-like domain-containing protein" evidence="2">
    <location>
        <begin position="42"/>
        <end position="178"/>
    </location>
</feature>
<dbReference type="Proteomes" id="UP000199113">
    <property type="component" value="Unassembled WGS sequence"/>
</dbReference>
<gene>
    <name evidence="3" type="ORF">CXG46_03885</name>
    <name evidence="4" type="ORF">SAMN05192575_10468</name>
</gene>
<dbReference type="AlphaFoldDB" id="A0A1I0YMI7"/>
<reference evidence="3 6" key="2">
    <citation type="submission" date="2017-12" db="EMBL/GenBank/DDBJ databases">
        <title>Pharmacopeia of the Arctic Ocean.</title>
        <authorList>
            <person name="Collins E."/>
            <person name="Ducluzeau A.-L."/>
        </authorList>
    </citation>
    <scope>NUCLEOTIDE SEQUENCE [LARGE SCALE GENOMIC DNA]</scope>
    <source>
        <strain evidence="3 6">DSM 23325</strain>
    </source>
</reference>
<evidence type="ECO:0000256" key="1">
    <source>
        <dbReference type="SAM" id="MobiDB-lite"/>
    </source>
</evidence>
<accession>A0A1I0YMI7</accession>
<proteinExistence type="predicted"/>
<evidence type="ECO:0000313" key="4">
    <source>
        <dbReference type="EMBL" id="SFB14107.1"/>
    </source>
</evidence>
<dbReference type="EMBL" id="PJBV01000011">
    <property type="protein sequence ID" value="PKH43600.1"/>
    <property type="molecule type" value="Genomic_DNA"/>
</dbReference>
<evidence type="ECO:0000256" key="2">
    <source>
        <dbReference type="SAM" id="SignalP"/>
    </source>
</evidence>
<organism evidence="4 5">
    <name type="scientific">Nocardioides alpinus</name>
    <dbReference type="NCBI Taxonomy" id="748909"/>
    <lineage>
        <taxon>Bacteria</taxon>
        <taxon>Bacillati</taxon>
        <taxon>Actinomycetota</taxon>
        <taxon>Actinomycetes</taxon>
        <taxon>Propionibacteriales</taxon>
        <taxon>Nocardioidaceae</taxon>
        <taxon>Nocardioides</taxon>
    </lineage>
</organism>
<reference evidence="4" key="1">
    <citation type="submission" date="2016-10" db="EMBL/GenBank/DDBJ databases">
        <authorList>
            <person name="de Groot N.N."/>
        </authorList>
    </citation>
    <scope>NUCLEOTIDE SEQUENCE [LARGE SCALE GENOMIC DNA]</scope>
    <source>
        <strain evidence="4">CGMCC 1.10697</strain>
    </source>
</reference>